<evidence type="ECO:0000256" key="5">
    <source>
        <dbReference type="ARBA" id="ARBA00049117"/>
    </source>
</evidence>
<dbReference type="Pfam" id="PF07683">
    <property type="entry name" value="CobW_C"/>
    <property type="match status" value="1"/>
</dbReference>
<name>A0AAX1Q837_9BACI</name>
<organism evidence="8 9">
    <name type="scientific">Priestia endophytica</name>
    <dbReference type="NCBI Taxonomy" id="135735"/>
    <lineage>
        <taxon>Bacteria</taxon>
        <taxon>Bacillati</taxon>
        <taxon>Bacillota</taxon>
        <taxon>Bacilli</taxon>
        <taxon>Bacillales</taxon>
        <taxon>Bacillaceae</taxon>
        <taxon>Priestia</taxon>
    </lineage>
</organism>
<dbReference type="SUPFAM" id="SSF90002">
    <property type="entry name" value="Hypothetical protein YjiA, C-terminal domain"/>
    <property type="match status" value="1"/>
</dbReference>
<comment type="similarity">
    <text evidence="4">Belongs to the SIMIBI class G3E GTPase family. ZNG1 subfamily.</text>
</comment>
<evidence type="ECO:0008006" key="10">
    <source>
        <dbReference type="Google" id="ProtNLM"/>
    </source>
</evidence>
<dbReference type="SUPFAM" id="SSF52540">
    <property type="entry name" value="P-loop containing nucleoside triphosphate hydrolases"/>
    <property type="match status" value="1"/>
</dbReference>
<dbReference type="RefSeq" id="WP_113765773.1">
    <property type="nucleotide sequence ID" value="NZ_LVYK01000036.1"/>
</dbReference>
<sequence>MKKVPVVIVSGFLGSGKTSFLQFIMEQCMESNLKPGVILNELSEENAEDHLFEKTPLYEILGGCICCTLKSSLKGVLKEVLIKRTQFPIDILFIEGTGVANPLELKNIIINSEFREHFEFHSLITFVDASDYLDFKSILWTSKNERELMQQQITEADLICVNKTDLIKPAKLDKVIIKLRKDVLSNTVILKTSYSTVPLSTIMQVKTKKREKSLMKPPVHHSGIKAIHLKKVENIEKDSFLNWFENQPSLLRAKGIITFKKDKQYYAFQYAAKQLIIKPLRFNKDPIIVLIAEGSKLGSLKDDFMKRFSISARF</sequence>
<dbReference type="GO" id="GO:0016787">
    <property type="term" value="F:hydrolase activity"/>
    <property type="evidence" value="ECO:0007669"/>
    <property type="project" value="UniProtKB-KW"/>
</dbReference>
<evidence type="ECO:0000256" key="3">
    <source>
        <dbReference type="ARBA" id="ARBA00023186"/>
    </source>
</evidence>
<evidence type="ECO:0000313" key="8">
    <source>
        <dbReference type="EMBL" id="RAS75472.1"/>
    </source>
</evidence>
<geneLocation type="plasmid" evidence="8">
    <name>pBEH1</name>
</geneLocation>
<evidence type="ECO:0000259" key="6">
    <source>
        <dbReference type="Pfam" id="PF02492"/>
    </source>
</evidence>
<dbReference type="InterPro" id="IPR011629">
    <property type="entry name" value="CobW-like_C"/>
</dbReference>
<reference evidence="8 9" key="1">
    <citation type="submission" date="2016-03" db="EMBL/GenBank/DDBJ databases">
        <title>Comparison of Bacillus endophyticus and B. anthracis characteristics using whole genome sequence analysis and microbiological techniques.</title>
        <authorList>
            <person name="Lekota K.E."/>
            <person name="Mafofo J."/>
            <person name="Rees J."/>
            <person name="Muchadeyi F.C."/>
            <person name="Madoroba E."/>
            <person name="Van Heerden H."/>
        </authorList>
    </citation>
    <scope>NUCLEOTIDE SEQUENCE [LARGE SCALE GENOMIC DNA]</scope>
    <source>
        <strain evidence="8 9">3631_10C</strain>
        <plasmid evidence="8">pBEH1</plasmid>
    </source>
</reference>
<dbReference type="Gene3D" id="3.40.50.300">
    <property type="entry name" value="P-loop containing nucleotide triphosphate hydrolases"/>
    <property type="match status" value="1"/>
</dbReference>
<comment type="caution">
    <text evidence="8">The sequence shown here is derived from an EMBL/GenBank/DDBJ whole genome shotgun (WGS) entry which is preliminary data.</text>
</comment>
<evidence type="ECO:0000256" key="4">
    <source>
        <dbReference type="ARBA" id="ARBA00034320"/>
    </source>
</evidence>
<accession>A0AAX1Q837</accession>
<evidence type="ECO:0000256" key="1">
    <source>
        <dbReference type="ARBA" id="ARBA00022741"/>
    </source>
</evidence>
<feature type="domain" description="CobW/HypB/UreG nucleotide-binding" evidence="6">
    <location>
        <begin position="5"/>
        <end position="181"/>
    </location>
</feature>
<keyword evidence="2" id="KW-0378">Hydrolase</keyword>
<dbReference type="GO" id="GO:0000166">
    <property type="term" value="F:nucleotide binding"/>
    <property type="evidence" value="ECO:0007669"/>
    <property type="project" value="UniProtKB-KW"/>
</dbReference>
<keyword evidence="3" id="KW-0143">Chaperone</keyword>
<dbReference type="InterPro" id="IPR003495">
    <property type="entry name" value="CobW/HypB/UreG_nucleotide-bd"/>
</dbReference>
<dbReference type="InterPro" id="IPR027417">
    <property type="entry name" value="P-loop_NTPase"/>
</dbReference>
<keyword evidence="8" id="KW-0614">Plasmid</keyword>
<dbReference type="InterPro" id="IPR036627">
    <property type="entry name" value="CobW-likC_sf"/>
</dbReference>
<dbReference type="InterPro" id="IPR051316">
    <property type="entry name" value="Zinc-reg_GTPase_activator"/>
</dbReference>
<evidence type="ECO:0000256" key="2">
    <source>
        <dbReference type="ARBA" id="ARBA00022801"/>
    </source>
</evidence>
<dbReference type="Pfam" id="PF02492">
    <property type="entry name" value="cobW"/>
    <property type="match status" value="1"/>
</dbReference>
<protein>
    <recommendedName>
        <fullName evidence="10">GTP-binding protein</fullName>
    </recommendedName>
</protein>
<evidence type="ECO:0000259" key="7">
    <source>
        <dbReference type="Pfam" id="PF07683"/>
    </source>
</evidence>
<gene>
    <name evidence="8" type="ORF">A3864_15875</name>
</gene>
<keyword evidence="1" id="KW-0547">Nucleotide-binding</keyword>
<dbReference type="PANTHER" id="PTHR13748">
    <property type="entry name" value="COBW-RELATED"/>
    <property type="match status" value="1"/>
</dbReference>
<evidence type="ECO:0000313" key="9">
    <source>
        <dbReference type="Proteomes" id="UP000250174"/>
    </source>
</evidence>
<dbReference type="Proteomes" id="UP000250174">
    <property type="component" value="Unassembled WGS sequence"/>
</dbReference>
<comment type="catalytic activity">
    <reaction evidence="5">
        <text>GTP + H2O = GDP + phosphate + H(+)</text>
        <dbReference type="Rhea" id="RHEA:19669"/>
        <dbReference type="ChEBI" id="CHEBI:15377"/>
        <dbReference type="ChEBI" id="CHEBI:15378"/>
        <dbReference type="ChEBI" id="CHEBI:37565"/>
        <dbReference type="ChEBI" id="CHEBI:43474"/>
        <dbReference type="ChEBI" id="CHEBI:58189"/>
    </reaction>
    <physiologicalReaction direction="left-to-right" evidence="5">
        <dbReference type="Rhea" id="RHEA:19670"/>
    </physiologicalReaction>
</comment>
<feature type="domain" description="CobW C-terminal" evidence="7">
    <location>
        <begin position="225"/>
        <end position="294"/>
    </location>
</feature>
<dbReference type="PANTHER" id="PTHR13748:SF59">
    <property type="entry name" value="COBW C-TERMINAL DOMAIN-CONTAINING PROTEIN"/>
    <property type="match status" value="1"/>
</dbReference>
<dbReference type="Gene3D" id="3.30.1220.10">
    <property type="entry name" value="CobW-like, C-terminal domain"/>
    <property type="match status" value="1"/>
</dbReference>
<dbReference type="EMBL" id="LVYK01000036">
    <property type="protein sequence ID" value="RAS75472.1"/>
    <property type="molecule type" value="Genomic_DNA"/>
</dbReference>
<dbReference type="AlphaFoldDB" id="A0AAX1Q837"/>
<proteinExistence type="inferred from homology"/>